<reference evidence="3" key="1">
    <citation type="journal article" date="2019" name="Int. J. Syst. Evol. Microbiol.">
        <title>The Global Catalogue of Microorganisms (GCM) 10K type strain sequencing project: providing services to taxonomists for standard genome sequencing and annotation.</title>
        <authorList>
            <consortium name="The Broad Institute Genomics Platform"/>
            <consortium name="The Broad Institute Genome Sequencing Center for Infectious Disease"/>
            <person name="Wu L."/>
            <person name="Ma J."/>
        </authorList>
    </citation>
    <scope>NUCLEOTIDE SEQUENCE [LARGE SCALE GENOMIC DNA]</scope>
    <source>
        <strain evidence="3">KCTC 42282</strain>
    </source>
</reference>
<accession>A0ABV7UB51</accession>
<feature type="transmembrane region" description="Helical" evidence="1">
    <location>
        <begin position="176"/>
        <end position="198"/>
    </location>
</feature>
<keyword evidence="1" id="KW-0472">Membrane</keyword>
<dbReference type="InterPro" id="IPR016833">
    <property type="entry name" value="Put_Na-Bile_cotransptr"/>
</dbReference>
<protein>
    <submittedName>
        <fullName evidence="2">Bile acid:sodium symporter family protein</fullName>
    </submittedName>
</protein>
<feature type="transmembrane region" description="Helical" evidence="1">
    <location>
        <begin position="114"/>
        <end position="137"/>
    </location>
</feature>
<feature type="transmembrane region" description="Helical" evidence="1">
    <location>
        <begin position="289"/>
        <end position="315"/>
    </location>
</feature>
<name>A0ABV7UB51_9HYPH</name>
<evidence type="ECO:0000313" key="3">
    <source>
        <dbReference type="Proteomes" id="UP001595704"/>
    </source>
</evidence>
<dbReference type="Proteomes" id="UP001595704">
    <property type="component" value="Unassembled WGS sequence"/>
</dbReference>
<dbReference type="EMBL" id="JBHRYC010000006">
    <property type="protein sequence ID" value="MFC3635875.1"/>
    <property type="molecule type" value="Genomic_DNA"/>
</dbReference>
<dbReference type="PIRSF" id="PIRSF026166">
    <property type="entry name" value="UCP026166"/>
    <property type="match status" value="1"/>
</dbReference>
<feature type="transmembrane region" description="Helical" evidence="1">
    <location>
        <begin position="48"/>
        <end position="66"/>
    </location>
</feature>
<feature type="transmembrane region" description="Helical" evidence="1">
    <location>
        <begin position="144"/>
        <end position="170"/>
    </location>
</feature>
<comment type="caution">
    <text evidence="2">The sequence shown here is derived from an EMBL/GenBank/DDBJ whole genome shotgun (WGS) entry which is preliminary data.</text>
</comment>
<sequence>MLYKGPGTIPSRRASSLRILSLLRPDAFTLLLVGTVILASFLPVTGEAVYWFTLLTNVAIGLLFFLHGAKLSREAVVEGLTHWRLHLTVLALTYVLFPLLGLAMNWSLGALINPMLALGLLYLCLLPSTVQSSIAFTSIAGGNVAAAVCSASASNILGVFLTPLLVAMFMNLNGGVSWGAIIGIVCQILLPFVAGQLLRPWVGGFIARHRPLTLTVDRGSILMVVYLAFSEAVSHGLWSLLGPRDFAMLTVVCCVLLAVVLAFSIWLARKLGFSRPDEIAIVFCGSKKTLASGLPMASVLFPAASVGIIVLPLMLFHQIQLMVCAVMARRYADGAPAETGDGAAGEGI</sequence>
<dbReference type="Gene3D" id="1.20.1530.20">
    <property type="match status" value="1"/>
</dbReference>
<dbReference type="RefSeq" id="WP_191319709.1">
    <property type="nucleotide sequence ID" value="NZ_BNCG01000010.1"/>
</dbReference>
<feature type="transmembrane region" description="Helical" evidence="1">
    <location>
        <begin position="87"/>
        <end position="108"/>
    </location>
</feature>
<keyword evidence="1" id="KW-0812">Transmembrane</keyword>
<organism evidence="2 3">
    <name type="scientific">Camelimonas fluminis</name>
    <dbReference type="NCBI Taxonomy" id="1576911"/>
    <lineage>
        <taxon>Bacteria</taxon>
        <taxon>Pseudomonadati</taxon>
        <taxon>Pseudomonadota</taxon>
        <taxon>Alphaproteobacteria</taxon>
        <taxon>Hyphomicrobiales</taxon>
        <taxon>Chelatococcaceae</taxon>
        <taxon>Camelimonas</taxon>
    </lineage>
</organism>
<gene>
    <name evidence="2" type="ORF">ACFONL_00485</name>
</gene>
<feature type="transmembrane region" description="Helical" evidence="1">
    <location>
        <begin position="219"/>
        <end position="240"/>
    </location>
</feature>
<keyword evidence="1" id="KW-1133">Transmembrane helix</keyword>
<dbReference type="PANTHER" id="PTHR18640">
    <property type="entry name" value="SOLUTE CARRIER FAMILY 10 MEMBER 7"/>
    <property type="match status" value="1"/>
</dbReference>
<dbReference type="InterPro" id="IPR038770">
    <property type="entry name" value="Na+/solute_symporter_sf"/>
</dbReference>
<dbReference type="PANTHER" id="PTHR18640:SF5">
    <property type="entry name" value="SODIUM_BILE ACID COTRANSPORTER 7"/>
    <property type="match status" value="1"/>
</dbReference>
<dbReference type="Pfam" id="PF13593">
    <property type="entry name" value="SBF_like"/>
    <property type="match status" value="1"/>
</dbReference>
<evidence type="ECO:0000256" key="1">
    <source>
        <dbReference type="SAM" id="Phobius"/>
    </source>
</evidence>
<feature type="transmembrane region" description="Helical" evidence="1">
    <location>
        <begin position="21"/>
        <end position="42"/>
    </location>
</feature>
<feature type="transmembrane region" description="Helical" evidence="1">
    <location>
        <begin position="246"/>
        <end position="268"/>
    </location>
</feature>
<proteinExistence type="predicted"/>
<evidence type="ECO:0000313" key="2">
    <source>
        <dbReference type="EMBL" id="MFC3635875.1"/>
    </source>
</evidence>
<keyword evidence="3" id="KW-1185">Reference proteome</keyword>